<evidence type="ECO:0000256" key="1">
    <source>
        <dbReference type="SAM" id="Phobius"/>
    </source>
</evidence>
<evidence type="ECO:0000313" key="3">
    <source>
        <dbReference type="Proteomes" id="UP000184364"/>
    </source>
</evidence>
<keyword evidence="1" id="KW-1133">Transmembrane helix</keyword>
<keyword evidence="1" id="KW-0812">Transmembrane</keyword>
<feature type="transmembrane region" description="Helical" evidence="1">
    <location>
        <begin position="102"/>
        <end position="122"/>
    </location>
</feature>
<accession>A0A1M7AN20</accession>
<feature type="transmembrane region" description="Helical" evidence="1">
    <location>
        <begin position="44"/>
        <end position="68"/>
    </location>
</feature>
<proteinExistence type="predicted"/>
<dbReference type="AlphaFoldDB" id="A0A1M7AN20"/>
<dbReference type="Proteomes" id="UP000184364">
    <property type="component" value="Unassembled WGS sequence"/>
</dbReference>
<gene>
    <name evidence="2" type="ORF">SAMN05444267_10183</name>
</gene>
<name>A0A1M7AN20_9FLAO</name>
<dbReference type="EMBL" id="FRAV01000018">
    <property type="protein sequence ID" value="SHL44141.1"/>
    <property type="molecule type" value="Genomic_DNA"/>
</dbReference>
<protein>
    <submittedName>
        <fullName evidence="2">Uncharacterized protein</fullName>
    </submittedName>
</protein>
<feature type="transmembrane region" description="Helical" evidence="1">
    <location>
        <begin position="128"/>
        <end position="147"/>
    </location>
</feature>
<keyword evidence="3" id="KW-1185">Reference proteome</keyword>
<sequence>MDIIKISTDWARAEIFSAKIVWIFSFIIILSAIGFYFLGKTTIAKAFVIPLAITGFLLTTIGIGLYTANKPRIIQFEKEYQTNSSAFIQKEIERTSKSNSDFALVFKILPILVIIGAALILISKSPNWQASGITLALLASFLMAVDANTAARNETYRQQLLTHQSS</sequence>
<keyword evidence="1" id="KW-0472">Membrane</keyword>
<evidence type="ECO:0000313" key="2">
    <source>
        <dbReference type="EMBL" id="SHL44141.1"/>
    </source>
</evidence>
<organism evidence="2 3">
    <name type="scientific">Chryseobacterium polytrichastri</name>
    <dbReference type="NCBI Taxonomy" id="1302687"/>
    <lineage>
        <taxon>Bacteria</taxon>
        <taxon>Pseudomonadati</taxon>
        <taxon>Bacteroidota</taxon>
        <taxon>Flavobacteriia</taxon>
        <taxon>Flavobacteriales</taxon>
        <taxon>Weeksellaceae</taxon>
        <taxon>Chryseobacterium group</taxon>
        <taxon>Chryseobacterium</taxon>
    </lineage>
</organism>
<dbReference type="STRING" id="1302687.SAMN05444267_10183"/>
<feature type="transmembrane region" description="Helical" evidence="1">
    <location>
        <begin position="20"/>
        <end position="38"/>
    </location>
</feature>
<reference evidence="3" key="1">
    <citation type="submission" date="2016-11" db="EMBL/GenBank/DDBJ databases">
        <authorList>
            <person name="Varghese N."/>
            <person name="Submissions S."/>
        </authorList>
    </citation>
    <scope>NUCLEOTIDE SEQUENCE [LARGE SCALE GENOMIC DNA]</scope>
    <source>
        <strain evidence="3">DSM 26899</strain>
    </source>
</reference>